<evidence type="ECO:0000256" key="3">
    <source>
        <dbReference type="SAM" id="Phobius"/>
    </source>
</evidence>
<proteinExistence type="predicted"/>
<dbReference type="EMBL" id="NZBU01000012">
    <property type="protein sequence ID" value="MAG22418.1"/>
    <property type="molecule type" value="Genomic_DNA"/>
</dbReference>
<organism evidence="4 5">
    <name type="scientific">Candidatus Iainarchaeum sp</name>
    <dbReference type="NCBI Taxonomy" id="3101447"/>
    <lineage>
        <taxon>Archaea</taxon>
        <taxon>Candidatus Iainarchaeota</taxon>
        <taxon>Candidatus Iainarchaeia</taxon>
        <taxon>Candidatus Iainarchaeales</taxon>
        <taxon>Candidatus Iainarchaeaceae</taxon>
        <taxon>Candidatus Iainarchaeum</taxon>
    </lineage>
</organism>
<feature type="compositionally biased region" description="Basic and acidic residues" evidence="2">
    <location>
        <begin position="323"/>
        <end position="341"/>
    </location>
</feature>
<dbReference type="AlphaFoldDB" id="A0A2D6M1V0"/>
<keyword evidence="3" id="KW-1133">Transmembrane helix</keyword>
<sequence length="341" mass="36811">MKRILFAIALVMLVSSASAMNLSAPAEVAANTAFSILVEFDALDTFNEAIVQVNDNTIVSLETVSSNKIYVKSVDKSVVLNLTENTLIESNTIYLLVSGFSAEGENTVKVEEIGKGQKSVQIDVFIPASKDFEEQYSAQFNSLKETIMSYANDIDDLKAKVVDLESALAAKATSAELQDKIDGINSTLDNIQGEVKTSADATDLELSALEQTVNEQGGKLAAMEEETEEFTSTGFISFKAIQNETALATIGALIVIAAIAIMIAKGKISLPKMPKLKKKEKTIYSPSDQDAEITSSVLEDSSTSKDEPQSQGKWAFGGGSWKPKPEPERKKFNVGDLLKKD</sequence>
<name>A0A2D6M1V0_9ARCH</name>
<feature type="coiled-coil region" evidence="1">
    <location>
        <begin position="140"/>
        <end position="226"/>
    </location>
</feature>
<accession>A0A2D6M1V0</accession>
<feature type="transmembrane region" description="Helical" evidence="3">
    <location>
        <begin position="246"/>
        <end position="264"/>
    </location>
</feature>
<gene>
    <name evidence="4" type="ORF">CL943_03910</name>
</gene>
<evidence type="ECO:0000313" key="4">
    <source>
        <dbReference type="EMBL" id="MAG22418.1"/>
    </source>
</evidence>
<keyword evidence="3" id="KW-0812">Transmembrane</keyword>
<evidence type="ECO:0000313" key="5">
    <source>
        <dbReference type="Proteomes" id="UP000226592"/>
    </source>
</evidence>
<feature type="compositionally biased region" description="Polar residues" evidence="2">
    <location>
        <begin position="284"/>
        <end position="301"/>
    </location>
</feature>
<evidence type="ECO:0000256" key="1">
    <source>
        <dbReference type="SAM" id="Coils"/>
    </source>
</evidence>
<feature type="region of interest" description="Disordered" evidence="2">
    <location>
        <begin position="281"/>
        <end position="341"/>
    </location>
</feature>
<reference evidence="5" key="1">
    <citation type="submission" date="2017-09" db="EMBL/GenBank/DDBJ databases">
        <title>The Reconstruction of 2,631 Draft Metagenome-Assembled Genomes from the Global Oceans.</title>
        <authorList>
            <person name="Tully B.J."/>
            <person name="Graham E.D."/>
            <person name="Heidelberg J.F."/>
        </authorList>
    </citation>
    <scope>NUCLEOTIDE SEQUENCE [LARGE SCALE GENOMIC DNA]</scope>
</reference>
<dbReference type="Proteomes" id="UP000226592">
    <property type="component" value="Unassembled WGS sequence"/>
</dbReference>
<keyword evidence="3" id="KW-0472">Membrane</keyword>
<evidence type="ECO:0000256" key="2">
    <source>
        <dbReference type="SAM" id="MobiDB-lite"/>
    </source>
</evidence>
<comment type="caution">
    <text evidence="4">The sequence shown here is derived from an EMBL/GenBank/DDBJ whole genome shotgun (WGS) entry which is preliminary data.</text>
</comment>
<keyword evidence="1" id="KW-0175">Coiled coil</keyword>
<protein>
    <submittedName>
        <fullName evidence="4">Uncharacterized protein</fullName>
    </submittedName>
</protein>